<dbReference type="EMBL" id="HBIV01044535">
    <property type="protein sequence ID" value="CAE0679468.1"/>
    <property type="molecule type" value="Transcribed_RNA"/>
</dbReference>
<evidence type="ECO:0008006" key="12">
    <source>
        <dbReference type="Google" id="ProtNLM"/>
    </source>
</evidence>
<evidence type="ECO:0000256" key="7">
    <source>
        <dbReference type="ARBA" id="ARBA00023212"/>
    </source>
</evidence>
<gene>
    <name evidence="11" type="ORF">LGLO00237_LOCUS31251</name>
</gene>
<evidence type="ECO:0000256" key="4">
    <source>
        <dbReference type="ARBA" id="ARBA00022553"/>
    </source>
</evidence>
<keyword evidence="4" id="KW-0597">Phosphoprotein</keyword>
<name>A0A7S3ZCT2_9EUKA</name>
<evidence type="ECO:0000256" key="5">
    <source>
        <dbReference type="ARBA" id="ARBA00022846"/>
    </source>
</evidence>
<evidence type="ECO:0000256" key="6">
    <source>
        <dbReference type="ARBA" id="ARBA00023069"/>
    </source>
</evidence>
<evidence type="ECO:0000313" key="11">
    <source>
        <dbReference type="EMBL" id="CAE0679468.1"/>
    </source>
</evidence>
<dbReference type="InterPro" id="IPR009290">
    <property type="entry name" value="Radial_spoke_3"/>
</dbReference>
<keyword evidence="6" id="KW-0969">Cilium</keyword>
<evidence type="ECO:0000256" key="1">
    <source>
        <dbReference type="ARBA" id="ARBA00004611"/>
    </source>
</evidence>
<protein>
    <recommendedName>
        <fullName evidence="12">Radial spoke protein 3</fullName>
    </recommendedName>
</protein>
<evidence type="ECO:0000256" key="9">
    <source>
        <dbReference type="SAM" id="Coils"/>
    </source>
</evidence>
<evidence type="ECO:0000256" key="2">
    <source>
        <dbReference type="ARBA" id="ARBA00006737"/>
    </source>
</evidence>
<dbReference type="PANTHER" id="PTHR21648">
    <property type="entry name" value="FLAGELLAR RADIAL SPOKE PROTEIN 3"/>
    <property type="match status" value="1"/>
</dbReference>
<feature type="region of interest" description="Disordered" evidence="10">
    <location>
        <begin position="42"/>
        <end position="88"/>
    </location>
</feature>
<keyword evidence="7" id="KW-0206">Cytoskeleton</keyword>
<dbReference type="GO" id="GO:0005929">
    <property type="term" value="C:cilium"/>
    <property type="evidence" value="ECO:0007669"/>
    <property type="project" value="TreeGrafter"/>
</dbReference>
<organism evidence="11">
    <name type="scientific">Lotharella globosa</name>
    <dbReference type="NCBI Taxonomy" id="91324"/>
    <lineage>
        <taxon>Eukaryota</taxon>
        <taxon>Sar</taxon>
        <taxon>Rhizaria</taxon>
        <taxon>Cercozoa</taxon>
        <taxon>Chlorarachniophyceae</taxon>
        <taxon>Lotharella</taxon>
    </lineage>
</organism>
<reference evidence="11" key="1">
    <citation type="submission" date="2021-01" db="EMBL/GenBank/DDBJ databases">
        <authorList>
            <person name="Corre E."/>
            <person name="Pelletier E."/>
            <person name="Niang G."/>
            <person name="Scheremetjew M."/>
            <person name="Finn R."/>
            <person name="Kale V."/>
            <person name="Holt S."/>
            <person name="Cochrane G."/>
            <person name="Meng A."/>
            <person name="Brown T."/>
            <person name="Cohen L."/>
        </authorList>
    </citation>
    <scope>NUCLEOTIDE SEQUENCE</scope>
    <source>
        <strain evidence="11">CCCM811</strain>
    </source>
</reference>
<keyword evidence="3" id="KW-0963">Cytoplasm</keyword>
<evidence type="ECO:0000256" key="10">
    <source>
        <dbReference type="SAM" id="MobiDB-lite"/>
    </source>
</evidence>
<evidence type="ECO:0000256" key="3">
    <source>
        <dbReference type="ARBA" id="ARBA00022490"/>
    </source>
</evidence>
<sequence length="351" mass="40472">MSGRYMFASQPRAVSRNRKKYRGDEAMVATVPNIMFDRRIARGTTVAKPVQKTQGEGRGGASQRARRKKRGEDNSDAGGETEALVHPRKLPTAAHIHSTLRYVRERVELPISQYLEEQVQPKQVTSEYSQTDKFIEEPRPVPYIPMKTGLDAGTQVETEYVFDYDRDVNPILEVLVGKTIEQSLMEVVQEEQEMALKKKRRTLLDHREKYEEQVAKLESDEAALRLANKKLVDQKREENRREIEVKNKNMATAFAMEYLSGLEDEVFDQLEEQKVFINPVERKIETDFMPWVFDESRKRLSAIRAGNAAVEELVKVSLQMGIEERKKAEGEAPKKEKLWQCTVLGGRLQDW</sequence>
<dbReference type="AlphaFoldDB" id="A0A7S3ZCT2"/>
<comment type="subcellular location">
    <subcellularLocation>
        <location evidence="1">Cytoplasm</location>
        <location evidence="1">Cytoskeleton</location>
        <location evidence="1">Flagellum axoneme</location>
    </subcellularLocation>
</comment>
<keyword evidence="8" id="KW-0966">Cell projection</keyword>
<dbReference type="Pfam" id="PF06098">
    <property type="entry name" value="Radial_spoke_3"/>
    <property type="match status" value="1"/>
</dbReference>
<dbReference type="PANTHER" id="PTHR21648:SF0">
    <property type="entry name" value="RADIAL SPOKE HEAD PROTEIN 3 HOMOLOG"/>
    <property type="match status" value="1"/>
</dbReference>
<keyword evidence="5" id="KW-0282">Flagellum</keyword>
<proteinExistence type="inferred from homology"/>
<comment type="similarity">
    <text evidence="2">Belongs to the flagellar radial spoke RSP3 family.</text>
</comment>
<accession>A0A7S3ZCT2</accession>
<feature type="coiled-coil region" evidence="9">
    <location>
        <begin position="200"/>
        <end position="237"/>
    </location>
</feature>
<keyword evidence="9" id="KW-0175">Coiled coil</keyword>
<evidence type="ECO:0000256" key="8">
    <source>
        <dbReference type="ARBA" id="ARBA00023273"/>
    </source>
</evidence>